<protein>
    <recommendedName>
        <fullName evidence="9">Transcription factor domain-containing protein</fullName>
    </recommendedName>
</protein>
<dbReference type="STRING" id="105984.A0A427XNC6"/>
<dbReference type="InterPro" id="IPR051059">
    <property type="entry name" value="VerF-like"/>
</dbReference>
<gene>
    <name evidence="7" type="ORF">EHS24_008962</name>
</gene>
<dbReference type="PANTHER" id="PTHR40626">
    <property type="entry name" value="MIP31509P"/>
    <property type="match status" value="1"/>
</dbReference>
<comment type="subcellular location">
    <subcellularLocation>
        <location evidence="1">Nucleus</location>
    </subcellularLocation>
</comment>
<sequence length="397" mass="43158">MHQPTFNGVALWRLVHKGVAGNWDKLIEIQGPYDECRGTQLILTSALGQIFAMMSGHPDLESTAHVFHGNGFRWAKLAGIFDLDLRERPLPSGVNEVETERAWAQWAARETQKRALLAHYIIDGLLMSMGDSGTSTKHMLNPFLVAADDHLFMASTAASWRTQYRSSSTSTTIADVYRDLFCPDERVIQLPPSSPFTAQTVLEGLHSLIMDLEESQALSSLPVGCVEMPDIARALDRFYQLYLDDAPNTLVLGARHADWFSLPCGRRALLHANAIRLVAARLPIAAADMPHFSLPVSLYDAAKVFLRHLASTALGSPNATAVRLEEPTDWALLGTTGLVSRPGPGGPDGRGADAATSGIRQGTIRSDAAGARVLSSDQWASFVENSGTFPVLVGFWA</sequence>
<dbReference type="GO" id="GO:0000981">
    <property type="term" value="F:DNA-binding transcription factor activity, RNA polymerase II-specific"/>
    <property type="evidence" value="ECO:0007669"/>
    <property type="project" value="InterPro"/>
</dbReference>
<evidence type="ECO:0000256" key="4">
    <source>
        <dbReference type="ARBA" id="ARBA00022771"/>
    </source>
</evidence>
<evidence type="ECO:0000313" key="8">
    <source>
        <dbReference type="Proteomes" id="UP000279236"/>
    </source>
</evidence>
<reference evidence="7 8" key="1">
    <citation type="submission" date="2018-11" db="EMBL/GenBank/DDBJ databases">
        <title>Genome sequence of Apiotrichum porosum DSM 27194.</title>
        <authorList>
            <person name="Aliyu H."/>
            <person name="Gorte O."/>
            <person name="Ochsenreither K."/>
        </authorList>
    </citation>
    <scope>NUCLEOTIDE SEQUENCE [LARGE SCALE GENOMIC DNA]</scope>
    <source>
        <strain evidence="7 8">DSM 27194</strain>
    </source>
</reference>
<evidence type="ECO:0000256" key="2">
    <source>
        <dbReference type="ARBA" id="ARBA00022723"/>
    </source>
</evidence>
<dbReference type="PANTHER" id="PTHR40626:SF14">
    <property type="entry name" value="C2H2 TYPE ZINC FINGER DOMAIN PROTEIN (AFU_ORTHOLOGUE AFUA_1G02360)"/>
    <property type="match status" value="1"/>
</dbReference>
<keyword evidence="8" id="KW-1185">Reference proteome</keyword>
<keyword evidence="3" id="KW-0677">Repeat</keyword>
<keyword evidence="4" id="KW-0863">Zinc-finger</keyword>
<evidence type="ECO:0000256" key="3">
    <source>
        <dbReference type="ARBA" id="ARBA00022737"/>
    </source>
</evidence>
<evidence type="ECO:0000256" key="5">
    <source>
        <dbReference type="ARBA" id="ARBA00022833"/>
    </source>
</evidence>
<evidence type="ECO:0008006" key="9">
    <source>
        <dbReference type="Google" id="ProtNLM"/>
    </source>
</evidence>
<dbReference type="GO" id="GO:0000978">
    <property type="term" value="F:RNA polymerase II cis-regulatory region sequence-specific DNA binding"/>
    <property type="evidence" value="ECO:0007669"/>
    <property type="project" value="InterPro"/>
</dbReference>
<proteinExistence type="predicted"/>
<comment type="caution">
    <text evidence="7">The sequence shown here is derived from an EMBL/GenBank/DDBJ whole genome shotgun (WGS) entry which is preliminary data.</text>
</comment>
<evidence type="ECO:0000313" key="7">
    <source>
        <dbReference type="EMBL" id="RSH80386.1"/>
    </source>
</evidence>
<dbReference type="GO" id="GO:0008270">
    <property type="term" value="F:zinc ion binding"/>
    <property type="evidence" value="ECO:0007669"/>
    <property type="project" value="UniProtKB-KW"/>
</dbReference>
<keyword evidence="5" id="KW-0862">Zinc</keyword>
<evidence type="ECO:0000256" key="1">
    <source>
        <dbReference type="ARBA" id="ARBA00004123"/>
    </source>
</evidence>
<name>A0A427XNC6_9TREE</name>
<keyword evidence="6" id="KW-0539">Nucleus</keyword>
<dbReference type="Proteomes" id="UP000279236">
    <property type="component" value="Unassembled WGS sequence"/>
</dbReference>
<dbReference type="RefSeq" id="XP_028475333.1">
    <property type="nucleotide sequence ID" value="XM_028624261.1"/>
</dbReference>
<dbReference type="AlphaFoldDB" id="A0A427XNC6"/>
<dbReference type="OrthoDB" id="3945418at2759"/>
<keyword evidence="2" id="KW-0479">Metal-binding</keyword>
<evidence type="ECO:0000256" key="6">
    <source>
        <dbReference type="ARBA" id="ARBA00023242"/>
    </source>
</evidence>
<dbReference type="GO" id="GO:0000785">
    <property type="term" value="C:chromatin"/>
    <property type="evidence" value="ECO:0007669"/>
    <property type="project" value="TreeGrafter"/>
</dbReference>
<dbReference type="EMBL" id="RSCE01000008">
    <property type="protein sequence ID" value="RSH80386.1"/>
    <property type="molecule type" value="Genomic_DNA"/>
</dbReference>
<dbReference type="GO" id="GO:0005634">
    <property type="term" value="C:nucleus"/>
    <property type="evidence" value="ECO:0007669"/>
    <property type="project" value="UniProtKB-SubCell"/>
</dbReference>
<dbReference type="GeneID" id="39593505"/>
<accession>A0A427XNC6</accession>
<organism evidence="7 8">
    <name type="scientific">Apiotrichum porosum</name>
    <dbReference type="NCBI Taxonomy" id="105984"/>
    <lineage>
        <taxon>Eukaryota</taxon>
        <taxon>Fungi</taxon>
        <taxon>Dikarya</taxon>
        <taxon>Basidiomycota</taxon>
        <taxon>Agaricomycotina</taxon>
        <taxon>Tremellomycetes</taxon>
        <taxon>Trichosporonales</taxon>
        <taxon>Trichosporonaceae</taxon>
        <taxon>Apiotrichum</taxon>
    </lineage>
</organism>